<keyword evidence="4" id="KW-1185">Reference proteome</keyword>
<evidence type="ECO:0000313" key="3">
    <source>
        <dbReference type="EMBL" id="KAB2357761.1"/>
    </source>
</evidence>
<dbReference type="EMBL" id="WBMR01000358">
    <property type="protein sequence ID" value="KAB2357761.1"/>
    <property type="molecule type" value="Genomic_DNA"/>
</dbReference>
<reference evidence="3 4" key="1">
    <citation type="submission" date="2019-09" db="EMBL/GenBank/DDBJ databases">
        <title>Actinomadura physcomitrii sp. nov., a novel actinomycete isolated from moss [Physcomitrium sphaericum (Ludw) Fuernr].</title>
        <authorList>
            <person name="Liu C."/>
            <person name="Zhuang X."/>
        </authorList>
    </citation>
    <scope>NUCLEOTIDE SEQUENCE [LARGE SCALE GENOMIC DNA]</scope>
    <source>
        <strain evidence="3 4">CYP1-1B</strain>
    </source>
</reference>
<gene>
    <name evidence="3" type="ORF">F9B16_48370</name>
</gene>
<evidence type="ECO:0000256" key="1">
    <source>
        <dbReference type="SAM" id="MobiDB-lite"/>
    </source>
</evidence>
<evidence type="ECO:0000313" key="4">
    <source>
        <dbReference type="Proteomes" id="UP000483004"/>
    </source>
</evidence>
<feature type="compositionally biased region" description="Low complexity" evidence="1">
    <location>
        <begin position="102"/>
        <end position="116"/>
    </location>
</feature>
<evidence type="ECO:0000256" key="2">
    <source>
        <dbReference type="SAM" id="SignalP"/>
    </source>
</evidence>
<feature type="signal peptide" evidence="2">
    <location>
        <begin position="1"/>
        <end position="30"/>
    </location>
</feature>
<feature type="chain" id="PRO_5038510154" evidence="2">
    <location>
        <begin position="31"/>
        <end position="130"/>
    </location>
</feature>
<accession>A0A6L3VJD2</accession>
<sequence length="130" mass="13180">MIDKGRIRRGPMLALAGVLGAGALAAGVWAAADSGSSPQVRTVSERNALAHTATPAPVPPKAPGRPCASPRPSTRTPEPVPPKKARPGTPPGVRSASPRPVAPHTTPKPTASPTKARPVPSPTKARPEPV</sequence>
<proteinExistence type="predicted"/>
<dbReference type="AlphaFoldDB" id="A0A6L3VJD2"/>
<dbReference type="Proteomes" id="UP000483004">
    <property type="component" value="Unassembled WGS sequence"/>
</dbReference>
<organism evidence="3 4">
    <name type="scientific">Actinomadura montaniterrae</name>
    <dbReference type="NCBI Taxonomy" id="1803903"/>
    <lineage>
        <taxon>Bacteria</taxon>
        <taxon>Bacillati</taxon>
        <taxon>Actinomycetota</taxon>
        <taxon>Actinomycetes</taxon>
        <taxon>Streptosporangiales</taxon>
        <taxon>Thermomonosporaceae</taxon>
        <taxon>Actinomadura</taxon>
    </lineage>
</organism>
<feature type="region of interest" description="Disordered" evidence="1">
    <location>
        <begin position="31"/>
        <end position="130"/>
    </location>
</feature>
<keyword evidence="2" id="KW-0732">Signal</keyword>
<comment type="caution">
    <text evidence="3">The sequence shown here is derived from an EMBL/GenBank/DDBJ whole genome shotgun (WGS) entry which is preliminary data.</text>
</comment>
<name>A0A6L3VJD2_9ACTN</name>
<feature type="non-terminal residue" evidence="3">
    <location>
        <position position="130"/>
    </location>
</feature>
<protein>
    <submittedName>
        <fullName evidence="3">Uncharacterized protein</fullName>
    </submittedName>
</protein>
<dbReference type="PRINTS" id="PR01217">
    <property type="entry name" value="PRICHEXTENSN"/>
</dbReference>